<dbReference type="InterPro" id="IPR032816">
    <property type="entry name" value="VTT_dom"/>
</dbReference>
<dbReference type="Proteomes" id="UP001152467">
    <property type="component" value="Unassembled WGS sequence"/>
</dbReference>
<dbReference type="GO" id="GO:0005886">
    <property type="term" value="C:plasma membrane"/>
    <property type="evidence" value="ECO:0007669"/>
    <property type="project" value="UniProtKB-ARBA"/>
</dbReference>
<dbReference type="PANTHER" id="PTHR42709:SF4">
    <property type="entry name" value="INNER MEMBRANE PROTEIN YQAA"/>
    <property type="match status" value="1"/>
</dbReference>
<protein>
    <submittedName>
        <fullName evidence="3">Inner membrane protein YqaA</fullName>
    </submittedName>
</protein>
<dbReference type="EMBL" id="CAMAPC010000021">
    <property type="protein sequence ID" value="CAH9065438.1"/>
    <property type="molecule type" value="Genomic_DNA"/>
</dbReference>
<organism evidence="3 5">
    <name type="scientific">Pseudoalteromonas holothuriae</name>
    <dbReference type="NCBI Taxonomy" id="2963714"/>
    <lineage>
        <taxon>Bacteria</taxon>
        <taxon>Pseudomonadati</taxon>
        <taxon>Pseudomonadota</taxon>
        <taxon>Gammaproteobacteria</taxon>
        <taxon>Alteromonadales</taxon>
        <taxon>Pseudoalteromonadaceae</taxon>
        <taxon>Pseudoalteromonas</taxon>
    </lineage>
</organism>
<keyword evidence="1" id="KW-0472">Membrane</keyword>
<dbReference type="RefSeq" id="WP_261595037.1">
    <property type="nucleotide sequence ID" value="NZ_CAMAPC010000021.1"/>
</dbReference>
<evidence type="ECO:0000313" key="3">
    <source>
        <dbReference type="EMBL" id="CAH9065438.1"/>
    </source>
</evidence>
<keyword evidence="1" id="KW-0812">Transmembrane</keyword>
<comment type="caution">
    <text evidence="3">The sequence shown here is derived from an EMBL/GenBank/DDBJ whole genome shotgun (WGS) entry which is preliminary data.</text>
</comment>
<feature type="domain" description="VTT" evidence="2">
    <location>
        <begin position="33"/>
        <end position="134"/>
    </location>
</feature>
<keyword evidence="5" id="KW-1185">Reference proteome</keyword>
<evidence type="ECO:0000256" key="1">
    <source>
        <dbReference type="SAM" id="Phobius"/>
    </source>
</evidence>
<feature type="transmembrane region" description="Helical" evidence="1">
    <location>
        <begin position="91"/>
        <end position="112"/>
    </location>
</feature>
<accession>A0A9W4R3I3</accession>
<evidence type="ECO:0000259" key="2">
    <source>
        <dbReference type="Pfam" id="PF09335"/>
    </source>
</evidence>
<evidence type="ECO:0000313" key="5">
    <source>
        <dbReference type="Proteomes" id="UP001152467"/>
    </source>
</evidence>
<dbReference type="EMBL" id="CAMAPD010000024">
    <property type="protein sequence ID" value="CAH9067121.1"/>
    <property type="molecule type" value="Genomic_DNA"/>
</dbReference>
<sequence length="145" mass="16337">MWLYSSLFISALSSATLLPGSSEILLSSLALENQVNLISLWLVATMGNVLGSCINYWLGMNLMRFKHRRWFPVSIEQINKAQLHYKRYGSYSLLLAWLPIIGDPLTVFAGVFAMKKRLFLLLITIGKGVRYAMVIAVAVKVEQLI</sequence>
<feature type="transmembrane region" description="Helical" evidence="1">
    <location>
        <begin position="118"/>
        <end position="139"/>
    </location>
</feature>
<dbReference type="Proteomes" id="UP001152485">
    <property type="component" value="Unassembled WGS sequence"/>
</dbReference>
<dbReference type="PANTHER" id="PTHR42709">
    <property type="entry name" value="ALKALINE PHOSPHATASE LIKE PROTEIN"/>
    <property type="match status" value="1"/>
</dbReference>
<proteinExistence type="predicted"/>
<evidence type="ECO:0000313" key="4">
    <source>
        <dbReference type="EMBL" id="CAH9067121.1"/>
    </source>
</evidence>
<dbReference type="AlphaFoldDB" id="A0A9W4R3I3"/>
<gene>
    <name evidence="3" type="primary">yqaA</name>
    <name evidence="3" type="ORF">PSECIP111854_03684</name>
    <name evidence="4" type="ORF">PSECIP111951_03712</name>
</gene>
<evidence type="ECO:0000313" key="6">
    <source>
        <dbReference type="Proteomes" id="UP001152485"/>
    </source>
</evidence>
<feature type="transmembrane region" description="Helical" evidence="1">
    <location>
        <begin position="38"/>
        <end position="58"/>
    </location>
</feature>
<name>A0A9W4R3I3_9GAMM</name>
<dbReference type="Pfam" id="PF09335">
    <property type="entry name" value="VTT_dom"/>
    <property type="match status" value="1"/>
</dbReference>
<reference evidence="3 6" key="1">
    <citation type="submission" date="2022-07" db="EMBL/GenBank/DDBJ databases">
        <authorList>
            <person name="Criscuolo A."/>
        </authorList>
    </citation>
    <scope>NUCLEOTIDE SEQUENCE</scope>
    <source>
        <strain evidence="6">CIP 111951</strain>
        <strain evidence="3">CIP111854</strain>
        <strain evidence="4">CIP111951</strain>
    </source>
</reference>
<dbReference type="InterPro" id="IPR051311">
    <property type="entry name" value="DedA_domain"/>
</dbReference>
<keyword evidence="1" id="KW-1133">Transmembrane helix</keyword>